<dbReference type="AlphaFoldDB" id="A0A0Q0TZA9"/>
<keyword evidence="3" id="KW-1185">Reference proteome</keyword>
<dbReference type="PANTHER" id="PTHR37309:SF1">
    <property type="entry name" value="SLR0284 PROTEIN"/>
    <property type="match status" value="1"/>
</dbReference>
<name>A0A0Q0TZA9_9CORY</name>
<feature type="transmembrane region" description="Helical" evidence="1">
    <location>
        <begin position="107"/>
        <end position="127"/>
    </location>
</feature>
<dbReference type="PANTHER" id="PTHR37309">
    <property type="entry name" value="SLR0284 PROTEIN"/>
    <property type="match status" value="1"/>
</dbReference>
<evidence type="ECO:0000256" key="1">
    <source>
        <dbReference type="SAM" id="Phobius"/>
    </source>
</evidence>
<evidence type="ECO:0000313" key="2">
    <source>
        <dbReference type="EMBL" id="KQB84611.1"/>
    </source>
</evidence>
<feature type="transmembrane region" description="Helical" evidence="1">
    <location>
        <begin position="63"/>
        <end position="87"/>
    </location>
</feature>
<reference evidence="2 3" key="1">
    <citation type="submission" date="2015-10" db="EMBL/GenBank/DDBJ databases">
        <title>Corynebacteirum lowii and Corynebacterium oculi species nova, derived from human clinical disease and and emended description of Corynebacterium mastiditis.</title>
        <authorList>
            <person name="Bernard K."/>
            <person name="Pacheco A.L."/>
            <person name="Mcdougall C."/>
            <person name="Burtx T."/>
            <person name="Weibe D."/>
            <person name="Tyler S."/>
            <person name="Olson A.B."/>
            <person name="Cnockaert M."/>
            <person name="Eguchi H."/>
            <person name="Kuwahara T."/>
            <person name="Nakayama-Imaohji H."/>
            <person name="Boudewijins M."/>
            <person name="Van Hoecke F."/>
            <person name="Bernier A.-M."/>
            <person name="Vandamme P."/>
        </authorList>
    </citation>
    <scope>NUCLEOTIDE SEQUENCE [LARGE SCALE GENOMIC DNA]</scope>
    <source>
        <strain evidence="2 3">NML 130210</strain>
    </source>
</reference>
<dbReference type="OrthoDB" id="9810847at2"/>
<dbReference type="RefSeq" id="WP_055122518.1">
    <property type="nucleotide sequence ID" value="NZ_LKST01000002.1"/>
</dbReference>
<accession>A0A0Q0TZA9</accession>
<dbReference type="InterPro" id="IPR007165">
    <property type="entry name" value="Phage_holin_4_2"/>
</dbReference>
<evidence type="ECO:0008006" key="4">
    <source>
        <dbReference type="Google" id="ProtNLM"/>
    </source>
</evidence>
<gene>
    <name evidence="2" type="ORF">Cocul_01419</name>
</gene>
<evidence type="ECO:0000313" key="3">
    <source>
        <dbReference type="Proteomes" id="UP000050517"/>
    </source>
</evidence>
<proteinExistence type="predicted"/>
<organism evidence="2 3">
    <name type="scientific">Corynebacterium oculi</name>
    <dbReference type="NCBI Taxonomy" id="1544416"/>
    <lineage>
        <taxon>Bacteria</taxon>
        <taxon>Bacillati</taxon>
        <taxon>Actinomycetota</taxon>
        <taxon>Actinomycetes</taxon>
        <taxon>Mycobacteriales</taxon>
        <taxon>Corynebacteriaceae</taxon>
        <taxon>Corynebacterium</taxon>
    </lineage>
</organism>
<dbReference type="Proteomes" id="UP000050517">
    <property type="component" value="Unassembled WGS sequence"/>
</dbReference>
<comment type="caution">
    <text evidence="2">The sequence shown here is derived from an EMBL/GenBank/DDBJ whole genome shotgun (WGS) entry which is preliminary data.</text>
</comment>
<keyword evidence="1" id="KW-1133">Transmembrane helix</keyword>
<keyword evidence="1" id="KW-0472">Membrane</keyword>
<keyword evidence="1" id="KW-0812">Transmembrane</keyword>
<sequence length="131" mass="13973">MSGLWNFFIRAVGTAVALWAVTELIAGVSIYGATQEERLVAFLGSAALIVALNMTVRPVLRLIGLPLTILTLGFFALIINAAVFLFAGSLSSSLGLGLFVADFRSAFWGSIVMGLVNWLLGPLTGMLRARR</sequence>
<dbReference type="Pfam" id="PF04020">
    <property type="entry name" value="Phage_holin_4_2"/>
    <property type="match status" value="1"/>
</dbReference>
<dbReference type="EMBL" id="LKST01000002">
    <property type="protein sequence ID" value="KQB84611.1"/>
    <property type="molecule type" value="Genomic_DNA"/>
</dbReference>
<feature type="transmembrane region" description="Helical" evidence="1">
    <location>
        <begin position="7"/>
        <end position="33"/>
    </location>
</feature>
<dbReference type="PATRIC" id="fig|1544416.3.peg.1423"/>
<protein>
    <recommendedName>
        <fullName evidence="4">Phage holin family protein</fullName>
    </recommendedName>
</protein>
<dbReference type="STRING" id="1544416.Cocul_01419"/>
<feature type="transmembrane region" description="Helical" evidence="1">
    <location>
        <begin position="39"/>
        <end position="56"/>
    </location>
</feature>